<feature type="domain" description="PH" evidence="1">
    <location>
        <begin position="118"/>
        <end position="218"/>
    </location>
</feature>
<evidence type="ECO:0000259" key="2">
    <source>
        <dbReference type="PROSITE" id="PS50106"/>
    </source>
</evidence>
<dbReference type="PROSITE" id="PS51205">
    <property type="entry name" value="VPS9"/>
    <property type="match status" value="1"/>
</dbReference>
<dbReference type="SMART" id="SM00233">
    <property type="entry name" value="PH"/>
    <property type="match status" value="2"/>
</dbReference>
<dbReference type="AlphaFoldDB" id="A0A485LR10"/>
<feature type="domain" description="PDZ" evidence="2">
    <location>
        <begin position="623"/>
        <end position="704"/>
    </location>
</feature>
<evidence type="ECO:0000313" key="6">
    <source>
        <dbReference type="Proteomes" id="UP000332933"/>
    </source>
</evidence>
<feature type="domain" description="VPS9" evidence="3">
    <location>
        <begin position="490"/>
        <end position="629"/>
    </location>
</feature>
<dbReference type="OrthoDB" id="10261837at2759"/>
<evidence type="ECO:0000259" key="1">
    <source>
        <dbReference type="PROSITE" id="PS50003"/>
    </source>
</evidence>
<dbReference type="SUPFAM" id="SSF50156">
    <property type="entry name" value="PDZ domain-like"/>
    <property type="match status" value="1"/>
</dbReference>
<evidence type="ECO:0000313" key="5">
    <source>
        <dbReference type="EMBL" id="VFU01302.1"/>
    </source>
</evidence>
<dbReference type="InterPro" id="IPR001478">
    <property type="entry name" value="PDZ"/>
</dbReference>
<evidence type="ECO:0000259" key="3">
    <source>
        <dbReference type="PROSITE" id="PS51205"/>
    </source>
</evidence>
<dbReference type="GO" id="GO:0016192">
    <property type="term" value="P:vesicle-mediated transport"/>
    <property type="evidence" value="ECO:0007669"/>
    <property type="project" value="InterPro"/>
</dbReference>
<dbReference type="SMART" id="SM00167">
    <property type="entry name" value="VPS9"/>
    <property type="match status" value="1"/>
</dbReference>
<dbReference type="Gene3D" id="2.30.29.30">
    <property type="entry name" value="Pleckstrin-homology domain (PH domain)/Phosphotyrosine-binding domain (PTB)"/>
    <property type="match status" value="2"/>
</dbReference>
<dbReference type="PANTHER" id="PTHR23101:SF25">
    <property type="entry name" value="GTPASE-ACTIVATING PROTEIN AND VPS9 DOMAIN-CONTAINING PROTEIN 1"/>
    <property type="match status" value="1"/>
</dbReference>
<name>A0A485LR10_9STRA</name>
<sequence length="718" mass="79410">MAMSLPSYADEAFRQTFDLDDPWSRASLAADVDSVGRSSRSLLQVGTLHSDLASWKQRANESVRQASLRSIHLQGKLHSSVDSEKSRSSIIHRATMIQQELEPEPILEEERDSTTVPVVAHSGWLIKRAHRTRSFKRRLFCILGRELVYHKSYESSTANAGAHSGVSGKVNLALETVVQPVPNHGFKLLQGASTSMLLYALNDVDRDTWVAKLQMCGATLNVVAADAKPMDDKVIASGWLRKQGQFFKSVKRRWFELTGVGLKYYRNPDATSARGFVAIGRRSAVARLDMRKTGERFSLRITENASEKKTRVLIVHADSQEDRDVWAAALASVIDGHEPIEAALPSPLDSSYLERSISEEASPTHEGSFVSLAPPHEDDVVREITREAQLILVSPYSPEGTTSENFLKTIHRKTLSLDAIRRFMEGLMEYMVETRMDEFRAIYGNDDDDDASSSSKSASFDVIAQIISEQVEERVFSPIHKVVYQSLVTRLDSKALHDRLELLRARKQAYFGIQPPSPSGYAAAIDAMNAIESCSLPTSKRKQLVAACKAIYAVAADEQLYPGCAMSADDFIPAFIYVVVQCAVEDVLTLKELLVAFPPVSDTGETAYFVTCLEIAIEYVQSLVILQEIELDNDRALGLEFGVHDHVLLVDRVSDQAEASGAVHVGDVLMTINGLCVHDRDAADVHKILDGAMGPIALAFVNVKDYKKLKAKLSRDSI</sequence>
<dbReference type="SUPFAM" id="SSF50729">
    <property type="entry name" value="PH domain-like"/>
    <property type="match status" value="2"/>
</dbReference>
<dbReference type="InterPro" id="IPR045046">
    <property type="entry name" value="Vps9-like"/>
</dbReference>
<dbReference type="EMBL" id="CAADRA010007460">
    <property type="protein sequence ID" value="VFU01302.1"/>
    <property type="molecule type" value="Genomic_DNA"/>
</dbReference>
<evidence type="ECO:0000313" key="4">
    <source>
        <dbReference type="EMBL" id="KAF0683233.1"/>
    </source>
</evidence>
<accession>A0A485LR10</accession>
<dbReference type="Gene3D" id="1.20.1050.80">
    <property type="entry name" value="VPS9 domain"/>
    <property type="match status" value="1"/>
</dbReference>
<reference evidence="4" key="2">
    <citation type="submission" date="2019-06" db="EMBL/GenBank/DDBJ databases">
        <title>Genomics analysis of Aphanomyces spp. identifies a new class of oomycete effector associated with host adaptation.</title>
        <authorList>
            <person name="Gaulin E."/>
        </authorList>
    </citation>
    <scope>NUCLEOTIDE SEQUENCE</scope>
    <source>
        <strain evidence="4">CBS 578.67</strain>
    </source>
</reference>
<protein>
    <submittedName>
        <fullName evidence="5">Aste57867_24665 protein</fullName>
    </submittedName>
</protein>
<dbReference type="InterPro" id="IPR011993">
    <property type="entry name" value="PH-like_dom_sf"/>
</dbReference>
<feature type="domain" description="PH" evidence="1">
    <location>
        <begin position="233"/>
        <end position="335"/>
    </location>
</feature>
<dbReference type="Pfam" id="PF00169">
    <property type="entry name" value="PH"/>
    <property type="match status" value="2"/>
</dbReference>
<dbReference type="SUPFAM" id="SSF109993">
    <property type="entry name" value="VPS9 domain"/>
    <property type="match status" value="1"/>
</dbReference>
<dbReference type="PANTHER" id="PTHR23101">
    <property type="entry name" value="RAB GDP/GTP EXCHANGE FACTOR"/>
    <property type="match status" value="1"/>
</dbReference>
<dbReference type="EMBL" id="VJMH01007434">
    <property type="protein sequence ID" value="KAF0683233.1"/>
    <property type="molecule type" value="Genomic_DNA"/>
</dbReference>
<dbReference type="GO" id="GO:0030139">
    <property type="term" value="C:endocytic vesicle"/>
    <property type="evidence" value="ECO:0007669"/>
    <property type="project" value="TreeGrafter"/>
</dbReference>
<gene>
    <name evidence="5" type="primary">Aste57867_24665</name>
    <name evidence="4" type="ORF">As57867_024587</name>
    <name evidence="5" type="ORF">ASTE57867_24665</name>
</gene>
<dbReference type="Proteomes" id="UP000332933">
    <property type="component" value="Unassembled WGS sequence"/>
</dbReference>
<dbReference type="PROSITE" id="PS50003">
    <property type="entry name" value="PH_DOMAIN"/>
    <property type="match status" value="2"/>
</dbReference>
<dbReference type="GO" id="GO:0005085">
    <property type="term" value="F:guanyl-nucleotide exchange factor activity"/>
    <property type="evidence" value="ECO:0007669"/>
    <property type="project" value="InterPro"/>
</dbReference>
<dbReference type="PROSITE" id="PS50106">
    <property type="entry name" value="PDZ"/>
    <property type="match status" value="1"/>
</dbReference>
<reference evidence="5 6" key="1">
    <citation type="submission" date="2019-03" db="EMBL/GenBank/DDBJ databases">
        <authorList>
            <person name="Gaulin E."/>
            <person name="Dumas B."/>
        </authorList>
    </citation>
    <scope>NUCLEOTIDE SEQUENCE [LARGE SCALE GENOMIC DNA]</scope>
    <source>
        <strain evidence="5">CBS 568.67</strain>
    </source>
</reference>
<dbReference type="Pfam" id="PF02204">
    <property type="entry name" value="VPS9"/>
    <property type="match status" value="1"/>
</dbReference>
<proteinExistence type="predicted"/>
<dbReference type="GO" id="GO:0031267">
    <property type="term" value="F:small GTPase binding"/>
    <property type="evidence" value="ECO:0007669"/>
    <property type="project" value="TreeGrafter"/>
</dbReference>
<dbReference type="GO" id="GO:0005829">
    <property type="term" value="C:cytosol"/>
    <property type="evidence" value="ECO:0007669"/>
    <property type="project" value="TreeGrafter"/>
</dbReference>
<dbReference type="InterPro" id="IPR037191">
    <property type="entry name" value="VPS9_dom_sf"/>
</dbReference>
<organism evidence="5 6">
    <name type="scientific">Aphanomyces stellatus</name>
    <dbReference type="NCBI Taxonomy" id="120398"/>
    <lineage>
        <taxon>Eukaryota</taxon>
        <taxon>Sar</taxon>
        <taxon>Stramenopiles</taxon>
        <taxon>Oomycota</taxon>
        <taxon>Saprolegniomycetes</taxon>
        <taxon>Saprolegniales</taxon>
        <taxon>Verrucalvaceae</taxon>
        <taxon>Aphanomyces</taxon>
    </lineage>
</organism>
<dbReference type="InterPro" id="IPR036034">
    <property type="entry name" value="PDZ_sf"/>
</dbReference>
<dbReference type="InterPro" id="IPR003123">
    <property type="entry name" value="VPS9"/>
</dbReference>
<dbReference type="InterPro" id="IPR001849">
    <property type="entry name" value="PH_domain"/>
</dbReference>
<keyword evidence="6" id="KW-1185">Reference proteome</keyword>